<dbReference type="AlphaFoldDB" id="A0A8J7YGS9"/>
<name>A0A8J7YGS9_9EURY</name>
<feature type="domain" description="DUF7350" evidence="2">
    <location>
        <begin position="227"/>
        <end position="347"/>
    </location>
</feature>
<proteinExistence type="predicted"/>
<reference evidence="3" key="1">
    <citation type="submission" date="2021-06" db="EMBL/GenBank/DDBJ databases">
        <title>Halomicroarcula sp. F24A a new haloarchaeum isolated from saline soil.</title>
        <authorList>
            <person name="Duran-Viseras A."/>
            <person name="Sanchez-Porro C."/>
            <person name="Ventosa A."/>
        </authorList>
    </citation>
    <scope>NUCLEOTIDE SEQUENCE</scope>
    <source>
        <strain evidence="3">F24A</strain>
    </source>
</reference>
<evidence type="ECO:0000259" key="2">
    <source>
        <dbReference type="Pfam" id="PF24041"/>
    </source>
</evidence>
<sequence length="348" mass="37838">MDRRRFLASAGLAGASILAGCGSVENQSTRSPPLVENRPDATYYPTHSEGMEMIGHKQAGDYMVGLTYSYPHRFWTVTGTNAEQVTIRDADSVHLMASVWDPETMTVLPIESGVSITIDADGETVADKQPWPMVSQNMGFHYGDNYQLDGEGVYEITVRVDGMTERRLGGFADRFGDAGEMTTNFEFSRDARDAISYDEYPDQQGSRAALDLMSMEMMPTSQVPAPEDLPGELLGTAKGSDEVYAATWVSEADVLESGQSYLAVSVRTPYNRVPLPMMSLDGTVEIDGESVYDDALSPTVDPAVGYHYGAVVEATGDPSVTVETIGPPQVSRHEGYETAFLDTPTLSF</sequence>
<feature type="region of interest" description="Disordered" evidence="1">
    <location>
        <begin position="23"/>
        <end position="42"/>
    </location>
</feature>
<gene>
    <name evidence="3" type="ORF">EGD98_02060</name>
</gene>
<dbReference type="InterPro" id="IPR055774">
    <property type="entry name" value="DUF7350"/>
</dbReference>
<comment type="caution">
    <text evidence="3">The sequence shown here is derived from an EMBL/GenBank/DDBJ whole genome shotgun (WGS) entry which is preliminary data.</text>
</comment>
<dbReference type="Pfam" id="PF24041">
    <property type="entry name" value="DUF7350"/>
    <property type="match status" value="1"/>
</dbReference>
<accession>A0A8J7YGS9</accession>
<evidence type="ECO:0000256" key="1">
    <source>
        <dbReference type="SAM" id="MobiDB-lite"/>
    </source>
</evidence>
<dbReference type="Gene3D" id="2.60.40.2480">
    <property type="entry name" value="Periplasmic metal-binding protein Tp34-type"/>
    <property type="match status" value="1"/>
</dbReference>
<dbReference type="RefSeq" id="WP_220586687.1">
    <property type="nucleotide sequence ID" value="NZ_RKLQ01000001.1"/>
</dbReference>
<organism evidence="3 4">
    <name type="scientific">Haloarcula salinisoli</name>
    <dbReference type="NCBI Taxonomy" id="2487746"/>
    <lineage>
        <taxon>Archaea</taxon>
        <taxon>Methanobacteriati</taxon>
        <taxon>Methanobacteriota</taxon>
        <taxon>Stenosarchaea group</taxon>
        <taxon>Halobacteria</taxon>
        <taxon>Halobacteriales</taxon>
        <taxon>Haloarculaceae</taxon>
        <taxon>Haloarcula</taxon>
    </lineage>
</organism>
<evidence type="ECO:0000313" key="3">
    <source>
        <dbReference type="EMBL" id="MBX0302449.1"/>
    </source>
</evidence>
<dbReference type="InterPro" id="IPR038482">
    <property type="entry name" value="Tp34-type_sf"/>
</dbReference>
<protein>
    <submittedName>
        <fullName evidence="3">Iron transporter</fullName>
    </submittedName>
</protein>
<dbReference type="Proteomes" id="UP000783863">
    <property type="component" value="Unassembled WGS sequence"/>
</dbReference>
<keyword evidence="4" id="KW-1185">Reference proteome</keyword>
<evidence type="ECO:0000313" key="4">
    <source>
        <dbReference type="Proteomes" id="UP000783863"/>
    </source>
</evidence>
<dbReference type="PROSITE" id="PS51257">
    <property type="entry name" value="PROKAR_LIPOPROTEIN"/>
    <property type="match status" value="1"/>
</dbReference>
<dbReference type="EMBL" id="RKLQ01000001">
    <property type="protein sequence ID" value="MBX0302449.1"/>
    <property type="molecule type" value="Genomic_DNA"/>
</dbReference>